<feature type="non-terminal residue" evidence="3">
    <location>
        <position position="559"/>
    </location>
</feature>
<comment type="caution">
    <text evidence="3">The sequence shown here is derived from an EMBL/GenBank/DDBJ whole genome shotgun (WGS) entry which is preliminary data.</text>
</comment>
<dbReference type="AlphaFoldDB" id="A0A816FQW7"/>
<feature type="domain" description="HAT C-terminal dimerisation" evidence="2">
    <location>
        <begin position="454"/>
        <end position="523"/>
    </location>
</feature>
<dbReference type="InterPro" id="IPR012337">
    <property type="entry name" value="RNaseH-like_sf"/>
</dbReference>
<dbReference type="InterPro" id="IPR052717">
    <property type="entry name" value="Vacuolar_transposase_reg"/>
</dbReference>
<dbReference type="PANTHER" id="PTHR46169:SF17">
    <property type="entry name" value="HAT C-TERMINAL DIMERISATION DOMAIN-CONTAINING PROTEIN"/>
    <property type="match status" value="1"/>
</dbReference>
<evidence type="ECO:0000313" key="3">
    <source>
        <dbReference type="EMBL" id="CAF1664666.1"/>
    </source>
</evidence>
<gene>
    <name evidence="3" type="ORF">XAT740_LOCUS57543</name>
</gene>
<dbReference type="GO" id="GO:0006357">
    <property type="term" value="P:regulation of transcription by RNA polymerase II"/>
    <property type="evidence" value="ECO:0007669"/>
    <property type="project" value="TreeGrafter"/>
</dbReference>
<dbReference type="Gene3D" id="1.10.10.1070">
    <property type="entry name" value="Zinc finger, BED domain-containing"/>
    <property type="match status" value="1"/>
</dbReference>
<protein>
    <recommendedName>
        <fullName evidence="2">HAT C-terminal dimerisation domain-containing protein</fullName>
    </recommendedName>
</protein>
<dbReference type="SUPFAM" id="SSF53098">
    <property type="entry name" value="Ribonuclease H-like"/>
    <property type="match status" value="1"/>
</dbReference>
<evidence type="ECO:0000259" key="2">
    <source>
        <dbReference type="Pfam" id="PF05699"/>
    </source>
</evidence>
<reference evidence="3" key="1">
    <citation type="submission" date="2021-02" db="EMBL/GenBank/DDBJ databases">
        <authorList>
            <person name="Nowell W R."/>
        </authorList>
    </citation>
    <scope>NUCLEOTIDE SEQUENCE</scope>
</reference>
<dbReference type="SUPFAM" id="SSF140996">
    <property type="entry name" value="Hermes dimerisation domain"/>
    <property type="match status" value="1"/>
</dbReference>
<evidence type="ECO:0000256" key="1">
    <source>
        <dbReference type="SAM" id="MobiDB-lite"/>
    </source>
</evidence>
<feature type="compositionally biased region" description="Polar residues" evidence="1">
    <location>
        <begin position="544"/>
        <end position="553"/>
    </location>
</feature>
<dbReference type="PANTHER" id="PTHR46169">
    <property type="entry name" value="DNA REPLICATION-RELATED ELEMENT FACTOR, ISOFORM A"/>
    <property type="match status" value="1"/>
</dbReference>
<dbReference type="EMBL" id="CAJNOR010011938">
    <property type="protein sequence ID" value="CAF1664666.1"/>
    <property type="molecule type" value="Genomic_DNA"/>
</dbReference>
<dbReference type="Proteomes" id="UP000663828">
    <property type="component" value="Unassembled WGS sequence"/>
</dbReference>
<proteinExistence type="predicted"/>
<dbReference type="Pfam" id="PF05699">
    <property type="entry name" value="Dimer_Tnp_hAT"/>
    <property type="match status" value="1"/>
</dbReference>
<dbReference type="GO" id="GO:0046983">
    <property type="term" value="F:protein dimerization activity"/>
    <property type="evidence" value="ECO:0007669"/>
    <property type="project" value="InterPro"/>
</dbReference>
<organism evidence="3 4">
    <name type="scientific">Adineta ricciae</name>
    <name type="common">Rotifer</name>
    <dbReference type="NCBI Taxonomy" id="249248"/>
    <lineage>
        <taxon>Eukaryota</taxon>
        <taxon>Metazoa</taxon>
        <taxon>Spiralia</taxon>
        <taxon>Gnathifera</taxon>
        <taxon>Rotifera</taxon>
        <taxon>Eurotatoria</taxon>
        <taxon>Bdelloidea</taxon>
        <taxon>Adinetida</taxon>
        <taxon>Adinetidae</taxon>
        <taxon>Adineta</taxon>
    </lineage>
</organism>
<feature type="region of interest" description="Disordered" evidence="1">
    <location>
        <begin position="536"/>
        <end position="559"/>
    </location>
</feature>
<evidence type="ECO:0000313" key="4">
    <source>
        <dbReference type="Proteomes" id="UP000663828"/>
    </source>
</evidence>
<dbReference type="InterPro" id="IPR008906">
    <property type="entry name" value="HATC_C_dom"/>
</dbReference>
<name>A0A816FQW7_ADIRI</name>
<sequence length="559" mass="63619">GRKGLKKLKEAEAKFVVGGMHSFKSVEHSGLQTLAQTCIDIGARCGKVDVRDIWYGRKSIRDECDKKFNMYKNQILKEIQKYAIERTLSATTDLWRDDAVGRYYLDFTVFWIDDSWRQHHALLRCKHFEEQSKTAINLWAEIESIFNEFNLIVGDTPITTDEGANIKASLKNEIRLPCMAHRSSTTLETAWEATRIVCPEFDQLITYVSELRAFIARSGNIQTRLPMTIKRNSATRPWRSYYIVYHSVLISYDKLIDVLSPMYEESRILAINKNLLLNVVELMKGFVPIFNSLEFSTTPTIHIVVPSYYAMLAMAQLNGQERPAIKALKENLQTALNEKYNQSIMQIHWIATFLDPSFRELSFVSDKSYRTTQLKSIKDGLILMANDIENEKKDLIDNSTDQQPPLKKARTEVSIDPFAQLRSSSSEPSKLNIKDELSAELAQYSKLSFSTTSTSANPSLLLLDFWRTNEKRLRLLAIIAKRILVIQGSSSESERHFSAGGVIVSEKRSRASASTVESLVVLRECYINGQWPDCSSEDDKEKSGSQNNSTTLTPDIVSL</sequence>
<accession>A0A816FQW7</accession>
<dbReference type="GO" id="GO:0005634">
    <property type="term" value="C:nucleus"/>
    <property type="evidence" value="ECO:0007669"/>
    <property type="project" value="TreeGrafter"/>
</dbReference>
<keyword evidence="4" id="KW-1185">Reference proteome</keyword>